<evidence type="ECO:0000313" key="3">
    <source>
        <dbReference type="Proteomes" id="UP000315349"/>
    </source>
</evidence>
<dbReference type="Proteomes" id="UP000315349">
    <property type="component" value="Chromosome"/>
</dbReference>
<dbReference type="KEGG" id="peh:Spb1_14120"/>
<dbReference type="GO" id="GO:0003700">
    <property type="term" value="F:DNA-binding transcription factor activity"/>
    <property type="evidence" value="ECO:0007669"/>
    <property type="project" value="InterPro"/>
</dbReference>
<dbReference type="RefSeq" id="WP_145297437.1">
    <property type="nucleotide sequence ID" value="NZ_CP036299.1"/>
</dbReference>
<dbReference type="SMART" id="SM00347">
    <property type="entry name" value="HTH_MARR"/>
    <property type="match status" value="1"/>
</dbReference>
<accession>A0A518GLG6</accession>
<dbReference type="PROSITE" id="PS50995">
    <property type="entry name" value="HTH_MARR_2"/>
    <property type="match status" value="1"/>
</dbReference>
<evidence type="ECO:0000259" key="1">
    <source>
        <dbReference type="PROSITE" id="PS50995"/>
    </source>
</evidence>
<dbReference type="InterPro" id="IPR036388">
    <property type="entry name" value="WH-like_DNA-bd_sf"/>
</dbReference>
<dbReference type="PRINTS" id="PR00598">
    <property type="entry name" value="HTHMARR"/>
</dbReference>
<dbReference type="Gene3D" id="1.10.10.10">
    <property type="entry name" value="Winged helix-like DNA-binding domain superfamily/Winged helix DNA-binding domain"/>
    <property type="match status" value="1"/>
</dbReference>
<dbReference type="InterPro" id="IPR036390">
    <property type="entry name" value="WH_DNA-bd_sf"/>
</dbReference>
<protein>
    <submittedName>
        <fullName evidence="2">HTH-type transcriptional regulator MhqR</fullName>
    </submittedName>
</protein>
<dbReference type="PANTHER" id="PTHR33164">
    <property type="entry name" value="TRANSCRIPTIONAL REGULATOR, MARR FAMILY"/>
    <property type="match status" value="1"/>
</dbReference>
<dbReference type="PANTHER" id="PTHR33164:SF101">
    <property type="entry name" value="TRANSCRIPTIONAL REPRESSOR MPRA"/>
    <property type="match status" value="1"/>
</dbReference>
<sequence length="157" mass="18056">MNTFQKLLGKRKPFTDPAEEAALTLLRTADRLEYRCGQLFREHGLTNSQFNVLRILRGEGEPLPSLEIGRRMLQPVPAMTGLIDRLQKLGLVDRQKIPMDRRQILVGLTEQGRELISQLDEPLRKLISEMFSNLDEEGLKQLTHLLEKTRQQVEPDA</sequence>
<keyword evidence="3" id="KW-1185">Reference proteome</keyword>
<name>A0A518GLG6_9PLAN</name>
<organism evidence="2 3">
    <name type="scientific">Planctopirus ephydatiae</name>
    <dbReference type="NCBI Taxonomy" id="2528019"/>
    <lineage>
        <taxon>Bacteria</taxon>
        <taxon>Pseudomonadati</taxon>
        <taxon>Planctomycetota</taxon>
        <taxon>Planctomycetia</taxon>
        <taxon>Planctomycetales</taxon>
        <taxon>Planctomycetaceae</taxon>
        <taxon>Planctopirus</taxon>
    </lineage>
</organism>
<dbReference type="Pfam" id="PF12802">
    <property type="entry name" value="MarR_2"/>
    <property type="match status" value="1"/>
</dbReference>
<dbReference type="EMBL" id="CP036299">
    <property type="protein sequence ID" value="QDV29505.1"/>
    <property type="molecule type" value="Genomic_DNA"/>
</dbReference>
<dbReference type="InterPro" id="IPR039422">
    <property type="entry name" value="MarR/SlyA-like"/>
</dbReference>
<dbReference type="SUPFAM" id="SSF46785">
    <property type="entry name" value="Winged helix' DNA-binding domain"/>
    <property type="match status" value="1"/>
</dbReference>
<dbReference type="InterPro" id="IPR000835">
    <property type="entry name" value="HTH_MarR-typ"/>
</dbReference>
<proteinExistence type="predicted"/>
<feature type="domain" description="HTH marR-type" evidence="1">
    <location>
        <begin position="18"/>
        <end position="151"/>
    </location>
</feature>
<gene>
    <name evidence="2" type="primary">mhqR</name>
    <name evidence="2" type="ORF">Spb1_14120</name>
</gene>
<evidence type="ECO:0000313" key="2">
    <source>
        <dbReference type="EMBL" id="QDV29505.1"/>
    </source>
</evidence>
<reference evidence="2 3" key="1">
    <citation type="submission" date="2019-02" db="EMBL/GenBank/DDBJ databases">
        <title>Deep-cultivation of Planctomycetes and their phenomic and genomic characterization uncovers novel biology.</title>
        <authorList>
            <person name="Wiegand S."/>
            <person name="Jogler M."/>
            <person name="Boedeker C."/>
            <person name="Pinto D."/>
            <person name="Vollmers J."/>
            <person name="Rivas-Marin E."/>
            <person name="Kohn T."/>
            <person name="Peeters S.H."/>
            <person name="Heuer A."/>
            <person name="Rast P."/>
            <person name="Oberbeckmann S."/>
            <person name="Bunk B."/>
            <person name="Jeske O."/>
            <person name="Meyerdierks A."/>
            <person name="Storesund J.E."/>
            <person name="Kallscheuer N."/>
            <person name="Luecker S."/>
            <person name="Lage O.M."/>
            <person name="Pohl T."/>
            <person name="Merkel B.J."/>
            <person name="Hornburger P."/>
            <person name="Mueller R.-W."/>
            <person name="Bruemmer F."/>
            <person name="Labrenz M."/>
            <person name="Spormann A.M."/>
            <person name="Op den Camp H."/>
            <person name="Overmann J."/>
            <person name="Amann R."/>
            <person name="Jetten M.S.M."/>
            <person name="Mascher T."/>
            <person name="Medema M.H."/>
            <person name="Devos D.P."/>
            <person name="Kaster A.-K."/>
            <person name="Ovreas L."/>
            <person name="Rohde M."/>
            <person name="Galperin M.Y."/>
            <person name="Jogler C."/>
        </authorList>
    </citation>
    <scope>NUCLEOTIDE SEQUENCE [LARGE SCALE GENOMIC DNA]</scope>
    <source>
        <strain evidence="2 3">Spb1</strain>
    </source>
</reference>
<dbReference type="AlphaFoldDB" id="A0A518GLG6"/>
<dbReference type="OrthoDB" id="9799747at2"/>
<dbReference type="GO" id="GO:0006950">
    <property type="term" value="P:response to stress"/>
    <property type="evidence" value="ECO:0007669"/>
    <property type="project" value="TreeGrafter"/>
</dbReference>